<dbReference type="Pfam" id="PF13561">
    <property type="entry name" value="adh_short_C2"/>
    <property type="match status" value="1"/>
</dbReference>
<comment type="similarity">
    <text evidence="1">Belongs to the short-chain dehydrogenases/reductases (SDR) family.</text>
</comment>
<evidence type="ECO:0000259" key="4">
    <source>
        <dbReference type="SMART" id="SM00822"/>
    </source>
</evidence>
<dbReference type="CDD" id="cd05233">
    <property type="entry name" value="SDR_c"/>
    <property type="match status" value="1"/>
</dbReference>
<evidence type="ECO:0000256" key="3">
    <source>
        <dbReference type="ARBA" id="ARBA00023027"/>
    </source>
</evidence>
<dbReference type="SUPFAM" id="SSF51735">
    <property type="entry name" value="NAD(P)-binding Rossmann-fold domains"/>
    <property type="match status" value="1"/>
</dbReference>
<dbReference type="SMART" id="SM00822">
    <property type="entry name" value="PKS_KR"/>
    <property type="match status" value="1"/>
</dbReference>
<dbReference type="Gene3D" id="3.40.50.720">
    <property type="entry name" value="NAD(P)-binding Rossmann-like Domain"/>
    <property type="match status" value="1"/>
</dbReference>
<keyword evidence="2 5" id="KW-0560">Oxidoreductase</keyword>
<reference evidence="5 6" key="1">
    <citation type="submission" date="2019-12" db="EMBL/GenBank/DDBJ databases">
        <title>Comparative genomics gives insights into the taxonomy of the Azoarcus-Aromatoleum group and reveals separate origins of nif in the plant-associated Azoarcus and non-plant-associated Aromatoleum sub-groups.</title>
        <authorList>
            <person name="Lafos M."/>
            <person name="Maluk M."/>
            <person name="Batista M."/>
            <person name="Junghare M."/>
            <person name="Carmona M."/>
            <person name="Faoro H."/>
            <person name="Cruz L.M."/>
            <person name="Battistoni F."/>
            <person name="De Souza E."/>
            <person name="Pedrosa F."/>
            <person name="Chen W.-M."/>
            <person name="Poole P.S."/>
            <person name="Dixon R.A."/>
            <person name="James E.K."/>
        </authorList>
    </citation>
    <scope>NUCLEOTIDE SEQUENCE [LARGE SCALE GENOMIC DNA]</scope>
    <source>
        <strain evidence="5 6">Td21</strain>
    </source>
</reference>
<organism evidence="5 6">
    <name type="scientific">Aromatoleum toluvorans</name>
    <dbReference type="NCBI Taxonomy" id="92002"/>
    <lineage>
        <taxon>Bacteria</taxon>
        <taxon>Pseudomonadati</taxon>
        <taxon>Pseudomonadota</taxon>
        <taxon>Betaproteobacteria</taxon>
        <taxon>Rhodocyclales</taxon>
        <taxon>Rhodocyclaceae</taxon>
        <taxon>Aromatoleum</taxon>
    </lineage>
</organism>
<dbReference type="Proteomes" id="UP000623795">
    <property type="component" value="Unassembled WGS sequence"/>
</dbReference>
<dbReference type="InterPro" id="IPR002347">
    <property type="entry name" value="SDR_fam"/>
</dbReference>
<keyword evidence="3" id="KW-0520">NAD</keyword>
<dbReference type="EMBL" id="WTVN01000001">
    <property type="protein sequence ID" value="NMG42242.1"/>
    <property type="molecule type" value="Genomic_DNA"/>
</dbReference>
<dbReference type="InterPro" id="IPR036291">
    <property type="entry name" value="NAD(P)-bd_dom_sf"/>
</dbReference>
<evidence type="ECO:0000256" key="2">
    <source>
        <dbReference type="ARBA" id="ARBA00023002"/>
    </source>
</evidence>
<dbReference type="RefSeq" id="WP_169254160.1">
    <property type="nucleotide sequence ID" value="NZ_WTVN01000001.1"/>
</dbReference>
<dbReference type="EC" id="1.1.1.47" evidence="5"/>
<evidence type="ECO:0000313" key="5">
    <source>
        <dbReference type="EMBL" id="NMG42242.1"/>
    </source>
</evidence>
<sequence length="261" mass="26663">MQRLQGKRAIITGAGSGIGRASALRFAQEGAQVLVTGRTAAKVEETAELVRAAGGSAIAMAADAAVEEDVEAMISRCIAELGGLEVFFANAATWVGNVSLFEQTVAQWQEVLRVNLIGAFLATRYSGRHMRAQGSGSIIFTSSVASLRANAGDAAYSASKAAVNSLAQVAANELSGSGVRVNAILPGLIETEGTKALFDAAKARGAASRLGQVNPLKRPGQPGEIAAMAAFLASEDASYVNGQAIAVDGGVSSTHPFGRLS</sequence>
<dbReference type="GO" id="GO:0047936">
    <property type="term" value="F:glucose 1-dehydrogenase [NAD(P)+] activity"/>
    <property type="evidence" value="ECO:0007669"/>
    <property type="project" value="UniProtKB-EC"/>
</dbReference>
<dbReference type="PANTHER" id="PTHR24321:SF8">
    <property type="entry name" value="ESTRADIOL 17-BETA-DEHYDROGENASE 8-RELATED"/>
    <property type="match status" value="1"/>
</dbReference>
<name>A0ABX1PS32_9RHOO</name>
<gene>
    <name evidence="5" type="ORF">GPA22_00615</name>
</gene>
<evidence type="ECO:0000313" key="6">
    <source>
        <dbReference type="Proteomes" id="UP000623795"/>
    </source>
</evidence>
<dbReference type="PROSITE" id="PS00061">
    <property type="entry name" value="ADH_SHORT"/>
    <property type="match status" value="1"/>
</dbReference>
<evidence type="ECO:0000256" key="1">
    <source>
        <dbReference type="ARBA" id="ARBA00006484"/>
    </source>
</evidence>
<dbReference type="InterPro" id="IPR057326">
    <property type="entry name" value="KR_dom"/>
</dbReference>
<dbReference type="PANTHER" id="PTHR24321">
    <property type="entry name" value="DEHYDROGENASES, SHORT CHAIN"/>
    <property type="match status" value="1"/>
</dbReference>
<proteinExistence type="inferred from homology"/>
<dbReference type="InterPro" id="IPR020904">
    <property type="entry name" value="Sc_DH/Rdtase_CS"/>
</dbReference>
<keyword evidence="6" id="KW-1185">Reference proteome</keyword>
<accession>A0ABX1PS32</accession>
<feature type="domain" description="Ketoreductase" evidence="4">
    <location>
        <begin position="7"/>
        <end position="187"/>
    </location>
</feature>
<comment type="caution">
    <text evidence="5">The sequence shown here is derived from an EMBL/GenBank/DDBJ whole genome shotgun (WGS) entry which is preliminary data.</text>
</comment>
<dbReference type="PRINTS" id="PR00081">
    <property type="entry name" value="GDHRDH"/>
</dbReference>
<dbReference type="NCBIfam" id="NF005559">
    <property type="entry name" value="PRK07231.1"/>
    <property type="match status" value="1"/>
</dbReference>
<protein>
    <submittedName>
        <fullName evidence="5">Glucose 1-dehydrogenase</fullName>
        <ecNumber evidence="5">1.1.1.47</ecNumber>
    </submittedName>
</protein>